<sequence>MPSSTDKDVQSCPTKSLETLTRAEAIDTILKRTSILERFLVHKNPLSPKEMARNGMEDESNEASYSKSDSGRLHKLIRRECEYNSETIVLRHRHIIASVNNQLNNLFRYTLEARLKILKEHRQDFQVDIETVEEYLFFLRKLDVADDKFVAHKINTALVLMAESSATRSNIELRIQEVDDFLSEASDKLNLRYRKQMMVDLVVRHGAYGSKLTLRDHEKFPQWRYQHLLDVRSLREQANGTKIISRQSEL</sequence>
<evidence type="ECO:0000313" key="3">
    <source>
        <dbReference type="Proteomes" id="UP000326757"/>
    </source>
</evidence>
<dbReference type="AlphaFoldDB" id="A0A5N6KK16"/>
<organism evidence="2 3">
    <name type="scientific">Monilinia laxa</name>
    <name type="common">Brown rot fungus</name>
    <name type="synonym">Sclerotinia laxa</name>
    <dbReference type="NCBI Taxonomy" id="61186"/>
    <lineage>
        <taxon>Eukaryota</taxon>
        <taxon>Fungi</taxon>
        <taxon>Dikarya</taxon>
        <taxon>Ascomycota</taxon>
        <taxon>Pezizomycotina</taxon>
        <taxon>Leotiomycetes</taxon>
        <taxon>Helotiales</taxon>
        <taxon>Sclerotiniaceae</taxon>
        <taxon>Monilinia</taxon>
    </lineage>
</organism>
<dbReference type="EMBL" id="VIGI01000001">
    <property type="protein sequence ID" value="KAB8304140.1"/>
    <property type="molecule type" value="Genomic_DNA"/>
</dbReference>
<gene>
    <name evidence="2" type="ORF">EYC80_003560</name>
</gene>
<reference evidence="2 3" key="1">
    <citation type="submission" date="2019-06" db="EMBL/GenBank/DDBJ databases">
        <title>Genome Sequence of the Brown Rot Fungal Pathogen Monilinia laxa.</title>
        <authorList>
            <person name="De Miccolis Angelini R.M."/>
            <person name="Landi L."/>
            <person name="Abate D."/>
            <person name="Pollastro S."/>
            <person name="Romanazzi G."/>
            <person name="Faretra F."/>
        </authorList>
    </citation>
    <scope>NUCLEOTIDE SEQUENCE [LARGE SCALE GENOMIC DNA]</scope>
    <source>
        <strain evidence="2 3">Mlax316</strain>
    </source>
</reference>
<keyword evidence="3" id="KW-1185">Reference proteome</keyword>
<accession>A0A5N6KK16</accession>
<evidence type="ECO:0000256" key="1">
    <source>
        <dbReference type="SAM" id="MobiDB-lite"/>
    </source>
</evidence>
<name>A0A5N6KK16_MONLA</name>
<evidence type="ECO:0000313" key="2">
    <source>
        <dbReference type="EMBL" id="KAB8304140.1"/>
    </source>
</evidence>
<feature type="region of interest" description="Disordered" evidence="1">
    <location>
        <begin position="47"/>
        <end position="67"/>
    </location>
</feature>
<protein>
    <submittedName>
        <fullName evidence="2">Uncharacterized protein</fullName>
    </submittedName>
</protein>
<proteinExistence type="predicted"/>
<dbReference type="Proteomes" id="UP000326757">
    <property type="component" value="Unassembled WGS sequence"/>
</dbReference>
<dbReference type="OrthoDB" id="3538388at2759"/>
<comment type="caution">
    <text evidence="2">The sequence shown here is derived from an EMBL/GenBank/DDBJ whole genome shotgun (WGS) entry which is preliminary data.</text>
</comment>